<protein>
    <submittedName>
        <fullName evidence="4">CBS domain-containing protein</fullName>
    </submittedName>
</protein>
<evidence type="ECO:0000259" key="3">
    <source>
        <dbReference type="PROSITE" id="PS51671"/>
    </source>
</evidence>
<dbReference type="RefSeq" id="WP_131924443.1">
    <property type="nucleotide sequence ID" value="NZ_SMAG01000003.1"/>
</dbReference>
<name>A0A4R3L5L3_9BACL</name>
<accession>A0A4R3L5L3</accession>
<dbReference type="Proteomes" id="UP000294937">
    <property type="component" value="Unassembled WGS sequence"/>
</dbReference>
<sequence length="210" mass="23494">MFIKNCLTPAQQIKTVTPDMSLQSCLNLLEQYQLDSIPVVDEKGGFVGITGYSYIFKALITEGKEKSELDHLPISISVHPMKPLSINATFEQTLPVTVRYPFVPIVDEDGSTFAGIVKISHIEAILEDTYGLEVPGVRFLLGVLLDSPHILSQVIECIKPFDINIINLVTFDAGERAARRIILKVNHSPYTQQIRQALEEKGFRVLDVRE</sequence>
<evidence type="ECO:0000313" key="4">
    <source>
        <dbReference type="EMBL" id="TCS95091.1"/>
    </source>
</evidence>
<dbReference type="EMBL" id="SMAG01000003">
    <property type="protein sequence ID" value="TCS95091.1"/>
    <property type="molecule type" value="Genomic_DNA"/>
</dbReference>
<dbReference type="SUPFAM" id="SSF54631">
    <property type="entry name" value="CBS-domain pair"/>
    <property type="match status" value="1"/>
</dbReference>
<dbReference type="Pfam" id="PF00571">
    <property type="entry name" value="CBS"/>
    <property type="match status" value="1"/>
</dbReference>
<organism evidence="4 5">
    <name type="scientific">Hazenella coriacea</name>
    <dbReference type="NCBI Taxonomy" id="1179467"/>
    <lineage>
        <taxon>Bacteria</taxon>
        <taxon>Bacillati</taxon>
        <taxon>Bacillota</taxon>
        <taxon>Bacilli</taxon>
        <taxon>Bacillales</taxon>
        <taxon>Thermoactinomycetaceae</taxon>
        <taxon>Hazenella</taxon>
    </lineage>
</organism>
<dbReference type="PROSITE" id="PS51671">
    <property type="entry name" value="ACT"/>
    <property type="match status" value="1"/>
</dbReference>
<comment type="caution">
    <text evidence="4">The sequence shown here is derived from an EMBL/GenBank/DDBJ whole genome shotgun (WGS) entry which is preliminary data.</text>
</comment>
<dbReference type="InterPro" id="IPR000644">
    <property type="entry name" value="CBS_dom"/>
</dbReference>
<dbReference type="Gene3D" id="3.10.580.10">
    <property type="entry name" value="CBS-domain"/>
    <property type="match status" value="1"/>
</dbReference>
<feature type="domain" description="ACT" evidence="3">
    <location>
        <begin position="139"/>
        <end position="210"/>
    </location>
</feature>
<dbReference type="OrthoDB" id="384703at2"/>
<dbReference type="CDD" id="cd02205">
    <property type="entry name" value="CBS_pair_SF"/>
    <property type="match status" value="1"/>
</dbReference>
<feature type="domain" description="CBS" evidence="2">
    <location>
        <begin position="7"/>
        <end position="65"/>
    </location>
</feature>
<dbReference type="InterPro" id="IPR002912">
    <property type="entry name" value="ACT_dom"/>
</dbReference>
<evidence type="ECO:0000256" key="1">
    <source>
        <dbReference type="PROSITE-ProRule" id="PRU00703"/>
    </source>
</evidence>
<proteinExistence type="predicted"/>
<dbReference type="SUPFAM" id="SSF55021">
    <property type="entry name" value="ACT-like"/>
    <property type="match status" value="1"/>
</dbReference>
<keyword evidence="1" id="KW-0129">CBS domain</keyword>
<dbReference type="PROSITE" id="PS51371">
    <property type="entry name" value="CBS"/>
    <property type="match status" value="1"/>
</dbReference>
<reference evidence="4 5" key="1">
    <citation type="submission" date="2019-03" db="EMBL/GenBank/DDBJ databases">
        <title>Genomic Encyclopedia of Type Strains, Phase IV (KMG-IV): sequencing the most valuable type-strain genomes for metagenomic binning, comparative biology and taxonomic classification.</title>
        <authorList>
            <person name="Goeker M."/>
        </authorList>
    </citation>
    <scope>NUCLEOTIDE SEQUENCE [LARGE SCALE GENOMIC DNA]</scope>
    <source>
        <strain evidence="4 5">DSM 45707</strain>
    </source>
</reference>
<dbReference type="AlphaFoldDB" id="A0A4R3L5L3"/>
<evidence type="ECO:0000259" key="2">
    <source>
        <dbReference type="PROSITE" id="PS51371"/>
    </source>
</evidence>
<keyword evidence="5" id="KW-1185">Reference proteome</keyword>
<gene>
    <name evidence="4" type="ORF">EDD58_103517</name>
</gene>
<dbReference type="InterPro" id="IPR045865">
    <property type="entry name" value="ACT-like_dom_sf"/>
</dbReference>
<evidence type="ECO:0000313" key="5">
    <source>
        <dbReference type="Proteomes" id="UP000294937"/>
    </source>
</evidence>
<dbReference type="InterPro" id="IPR046342">
    <property type="entry name" value="CBS_dom_sf"/>
</dbReference>